<name>A0ABR4J8L7_9EURO</name>
<proteinExistence type="predicted"/>
<feature type="transmembrane region" description="Helical" evidence="1">
    <location>
        <begin position="20"/>
        <end position="43"/>
    </location>
</feature>
<evidence type="ECO:0000313" key="3">
    <source>
        <dbReference type="Proteomes" id="UP001610446"/>
    </source>
</evidence>
<evidence type="ECO:0000256" key="1">
    <source>
        <dbReference type="SAM" id="Phobius"/>
    </source>
</evidence>
<gene>
    <name evidence="2" type="ORF">BJY01DRAFT_222021</name>
</gene>
<dbReference type="EMBL" id="JBFXLU010000179">
    <property type="protein sequence ID" value="KAL2836409.1"/>
    <property type="molecule type" value="Genomic_DNA"/>
</dbReference>
<keyword evidence="3" id="KW-1185">Reference proteome</keyword>
<organism evidence="2 3">
    <name type="scientific">Aspergillus pseudoustus</name>
    <dbReference type="NCBI Taxonomy" id="1810923"/>
    <lineage>
        <taxon>Eukaryota</taxon>
        <taxon>Fungi</taxon>
        <taxon>Dikarya</taxon>
        <taxon>Ascomycota</taxon>
        <taxon>Pezizomycotina</taxon>
        <taxon>Eurotiomycetes</taxon>
        <taxon>Eurotiomycetidae</taxon>
        <taxon>Eurotiales</taxon>
        <taxon>Aspergillaceae</taxon>
        <taxon>Aspergillus</taxon>
        <taxon>Aspergillus subgen. Nidulantes</taxon>
    </lineage>
</organism>
<keyword evidence="1" id="KW-1133">Transmembrane helix</keyword>
<accession>A0ABR4J8L7</accession>
<protein>
    <submittedName>
        <fullName evidence="2">Uncharacterized protein</fullName>
    </submittedName>
</protein>
<comment type="caution">
    <text evidence="2">The sequence shown here is derived from an EMBL/GenBank/DDBJ whole genome shotgun (WGS) entry which is preliminary data.</text>
</comment>
<reference evidence="2 3" key="1">
    <citation type="submission" date="2024-07" db="EMBL/GenBank/DDBJ databases">
        <title>Section-level genome sequencing and comparative genomics of Aspergillus sections Usti and Cavernicolus.</title>
        <authorList>
            <consortium name="Lawrence Berkeley National Laboratory"/>
            <person name="Nybo J.L."/>
            <person name="Vesth T.C."/>
            <person name="Theobald S."/>
            <person name="Frisvad J.C."/>
            <person name="Larsen T.O."/>
            <person name="Kjaerboelling I."/>
            <person name="Rothschild-Mancinelli K."/>
            <person name="Lyhne E.K."/>
            <person name="Kogle M.E."/>
            <person name="Barry K."/>
            <person name="Clum A."/>
            <person name="Na H."/>
            <person name="Ledsgaard L."/>
            <person name="Lin J."/>
            <person name="Lipzen A."/>
            <person name="Kuo A."/>
            <person name="Riley R."/>
            <person name="Mondo S."/>
            <person name="Labutti K."/>
            <person name="Haridas S."/>
            <person name="Pangalinan J."/>
            <person name="Salamov A.A."/>
            <person name="Simmons B.A."/>
            <person name="Magnuson J.K."/>
            <person name="Chen J."/>
            <person name="Drula E."/>
            <person name="Henrissat B."/>
            <person name="Wiebenga A."/>
            <person name="Lubbers R.J."/>
            <person name="Gomes A.C."/>
            <person name="Makela M.R."/>
            <person name="Stajich J."/>
            <person name="Grigoriev I.V."/>
            <person name="Mortensen U.H."/>
            <person name="De Vries R.P."/>
            <person name="Baker S.E."/>
            <person name="Andersen M.R."/>
        </authorList>
    </citation>
    <scope>NUCLEOTIDE SEQUENCE [LARGE SCALE GENOMIC DNA]</scope>
    <source>
        <strain evidence="2 3">CBS 123904</strain>
    </source>
</reference>
<evidence type="ECO:0000313" key="2">
    <source>
        <dbReference type="EMBL" id="KAL2836409.1"/>
    </source>
</evidence>
<dbReference type="Proteomes" id="UP001610446">
    <property type="component" value="Unassembled WGS sequence"/>
</dbReference>
<keyword evidence="1" id="KW-0812">Transmembrane</keyword>
<sequence length="54" mass="6270">MRTISGVALFNLHMYQHDGLRVWLLLCMGAVSGWCENPMTLFFTQRHPGWSRFG</sequence>
<keyword evidence="1" id="KW-0472">Membrane</keyword>